<evidence type="ECO:0000256" key="2">
    <source>
        <dbReference type="ARBA" id="ARBA00023125"/>
    </source>
</evidence>
<gene>
    <name evidence="5" type="ORF">DGQ38_08410</name>
</gene>
<dbReference type="Pfam" id="PF12833">
    <property type="entry name" value="HTH_18"/>
    <property type="match status" value="1"/>
</dbReference>
<protein>
    <submittedName>
        <fullName evidence="5">AraC family transcriptional regulator</fullName>
    </submittedName>
</protein>
<dbReference type="PANTHER" id="PTHR46796:SF13">
    <property type="entry name" value="HTH-TYPE TRANSCRIPTIONAL ACTIVATOR RHAS"/>
    <property type="match status" value="1"/>
</dbReference>
<evidence type="ECO:0000256" key="3">
    <source>
        <dbReference type="ARBA" id="ARBA00023163"/>
    </source>
</evidence>
<reference evidence="5 6" key="1">
    <citation type="journal article" date="2018" name="Nat. Biotechnol.">
        <title>A standardized bacterial taxonomy based on genome phylogeny substantially revises the tree of life.</title>
        <authorList>
            <person name="Parks D.H."/>
            <person name="Chuvochina M."/>
            <person name="Waite D.W."/>
            <person name="Rinke C."/>
            <person name="Skarshewski A."/>
            <person name="Chaumeil P.A."/>
            <person name="Hugenholtz P."/>
        </authorList>
    </citation>
    <scope>NUCLEOTIDE SEQUENCE [LARGE SCALE GENOMIC DNA]</scope>
    <source>
        <strain evidence="5">UBA9359</strain>
    </source>
</reference>
<dbReference type="AlphaFoldDB" id="A0A3D5IYU5"/>
<organism evidence="5 6">
    <name type="scientific">Zunongwangia profunda</name>
    <dbReference type="NCBI Taxonomy" id="398743"/>
    <lineage>
        <taxon>Bacteria</taxon>
        <taxon>Pseudomonadati</taxon>
        <taxon>Bacteroidota</taxon>
        <taxon>Flavobacteriia</taxon>
        <taxon>Flavobacteriales</taxon>
        <taxon>Flavobacteriaceae</taxon>
        <taxon>Zunongwangia</taxon>
    </lineage>
</organism>
<dbReference type="PROSITE" id="PS01124">
    <property type="entry name" value="HTH_ARAC_FAMILY_2"/>
    <property type="match status" value="1"/>
</dbReference>
<name>A0A3D5IYU5_9FLAO</name>
<evidence type="ECO:0000313" key="6">
    <source>
        <dbReference type="Proteomes" id="UP000264330"/>
    </source>
</evidence>
<accession>A0A3D5IYU5</accession>
<dbReference type="PANTHER" id="PTHR46796">
    <property type="entry name" value="HTH-TYPE TRANSCRIPTIONAL ACTIVATOR RHAS-RELATED"/>
    <property type="match status" value="1"/>
</dbReference>
<dbReference type="EMBL" id="DPMF01000200">
    <property type="protein sequence ID" value="HCV81055.1"/>
    <property type="molecule type" value="Genomic_DNA"/>
</dbReference>
<dbReference type="Gene3D" id="1.10.10.60">
    <property type="entry name" value="Homeodomain-like"/>
    <property type="match status" value="1"/>
</dbReference>
<dbReference type="InterPro" id="IPR018060">
    <property type="entry name" value="HTH_AraC"/>
</dbReference>
<dbReference type="InterPro" id="IPR050204">
    <property type="entry name" value="AraC_XylS_family_regulators"/>
</dbReference>
<dbReference type="SUPFAM" id="SSF46689">
    <property type="entry name" value="Homeodomain-like"/>
    <property type="match status" value="1"/>
</dbReference>
<dbReference type="SMART" id="SM00342">
    <property type="entry name" value="HTH_ARAC"/>
    <property type="match status" value="1"/>
</dbReference>
<evidence type="ECO:0000259" key="4">
    <source>
        <dbReference type="PROSITE" id="PS01124"/>
    </source>
</evidence>
<dbReference type="OMA" id="FYLACID"/>
<dbReference type="GO" id="GO:0043565">
    <property type="term" value="F:sequence-specific DNA binding"/>
    <property type="evidence" value="ECO:0007669"/>
    <property type="project" value="InterPro"/>
</dbReference>
<proteinExistence type="predicted"/>
<feature type="domain" description="HTH araC/xylS-type" evidence="4">
    <location>
        <begin position="172"/>
        <end position="269"/>
    </location>
</feature>
<sequence length="278" mass="32408">MFAYKNSKKLENDFIIQKPFNDGLQQWVDYYFFIEIPVDKLKFNEEFVFPFPRITFGYFFEHPFLVTNHSLNENYSAEMIISRISTNQISVKPLTDKVKIIGAHLKPYGLGLLTNDDISKKPWIIKTEDLFKKEAERFKKKIDRCSNPKEMFAVIEHIFLSSILTKDLSIVIKALDLIEEEEGNISISKLSENTGTSTRTLRNHFYKSVGCSPKEYMMLLKLRQSIYQMKHSSNSLTSVSYSQNFADQAHFSNTVKNITGTHPRAIKENLPNFRFLQF</sequence>
<keyword evidence="3" id="KW-0804">Transcription</keyword>
<comment type="caution">
    <text evidence="5">The sequence shown here is derived from an EMBL/GenBank/DDBJ whole genome shotgun (WGS) entry which is preliminary data.</text>
</comment>
<dbReference type="InterPro" id="IPR009057">
    <property type="entry name" value="Homeodomain-like_sf"/>
</dbReference>
<evidence type="ECO:0000313" key="5">
    <source>
        <dbReference type="EMBL" id="HCV81055.1"/>
    </source>
</evidence>
<evidence type="ECO:0000256" key="1">
    <source>
        <dbReference type="ARBA" id="ARBA00023015"/>
    </source>
</evidence>
<keyword evidence="2" id="KW-0238">DNA-binding</keyword>
<dbReference type="Proteomes" id="UP000264330">
    <property type="component" value="Unassembled WGS sequence"/>
</dbReference>
<dbReference type="GO" id="GO:0003700">
    <property type="term" value="F:DNA-binding transcription factor activity"/>
    <property type="evidence" value="ECO:0007669"/>
    <property type="project" value="InterPro"/>
</dbReference>
<keyword evidence="1" id="KW-0805">Transcription regulation</keyword>